<proteinExistence type="predicted"/>
<evidence type="ECO:0000313" key="2">
    <source>
        <dbReference type="EMBL" id="SHK66610.1"/>
    </source>
</evidence>
<dbReference type="AlphaFoldDB" id="A0A1M6UBS3"/>
<name>A0A1M6UBS3_9FLAO</name>
<reference evidence="1" key="5">
    <citation type="submission" date="2024-05" db="EMBL/GenBank/DDBJ databases">
        <authorList>
            <person name="Sun Q."/>
            <person name="Zhou Y."/>
        </authorList>
    </citation>
    <scope>NUCLEOTIDE SEQUENCE</scope>
    <source>
        <strain evidence="1">CGMCC 1.12707</strain>
    </source>
</reference>
<reference evidence="3" key="3">
    <citation type="submission" date="2016-11" db="EMBL/GenBank/DDBJ databases">
        <authorList>
            <person name="Varghese N."/>
            <person name="Submissions S."/>
        </authorList>
    </citation>
    <scope>NUCLEOTIDE SEQUENCE [LARGE SCALE GENOMIC DNA]</scope>
    <source>
        <strain evidence="3">DSM 27989</strain>
    </source>
</reference>
<reference evidence="2" key="2">
    <citation type="submission" date="2016-11" db="EMBL/GenBank/DDBJ databases">
        <authorList>
            <person name="Jaros S."/>
            <person name="Januszkiewicz K."/>
            <person name="Wedrychowicz H."/>
        </authorList>
    </citation>
    <scope>NUCLEOTIDE SEQUENCE [LARGE SCALE GENOMIC DNA]</scope>
    <source>
        <strain evidence="2">DSM 27989</strain>
    </source>
</reference>
<keyword evidence="4" id="KW-1185">Reference proteome</keyword>
<dbReference type="PROSITE" id="PS51257">
    <property type="entry name" value="PROKAR_LIPOPROTEIN"/>
    <property type="match status" value="1"/>
</dbReference>
<dbReference type="EMBL" id="FRBH01000002">
    <property type="protein sequence ID" value="SHK66610.1"/>
    <property type="molecule type" value="Genomic_DNA"/>
</dbReference>
<accession>A0A1M6UBS3</accession>
<organism evidence="2 3">
    <name type="scientific">Chishuiella changwenlii</name>
    <dbReference type="NCBI Taxonomy" id="1434701"/>
    <lineage>
        <taxon>Bacteria</taxon>
        <taxon>Pseudomonadati</taxon>
        <taxon>Bacteroidota</taxon>
        <taxon>Flavobacteriia</taxon>
        <taxon>Flavobacteriales</taxon>
        <taxon>Weeksellaceae</taxon>
        <taxon>Chishuiella</taxon>
    </lineage>
</organism>
<evidence type="ECO:0000313" key="4">
    <source>
        <dbReference type="Proteomes" id="UP000650994"/>
    </source>
</evidence>
<dbReference type="Proteomes" id="UP000184120">
    <property type="component" value="Unassembled WGS sequence"/>
</dbReference>
<dbReference type="Proteomes" id="UP000650994">
    <property type="component" value="Unassembled WGS sequence"/>
</dbReference>
<reference evidence="1" key="1">
    <citation type="journal article" date="2014" name="Int. J. Syst. Evol. Microbiol.">
        <title>Complete genome of a new Firmicutes species belonging to the dominant human colonic microbiota ('Ruminococcus bicirculans') reveals two chromosomes and a selective capacity to utilize plant glucans.</title>
        <authorList>
            <consortium name="NISC Comparative Sequencing Program"/>
            <person name="Wegmann U."/>
            <person name="Louis P."/>
            <person name="Goesmann A."/>
            <person name="Henrissat B."/>
            <person name="Duncan S.H."/>
            <person name="Flint H.J."/>
        </authorList>
    </citation>
    <scope>NUCLEOTIDE SEQUENCE</scope>
    <source>
        <strain evidence="1">CGMCC 1.12707</strain>
    </source>
</reference>
<dbReference type="STRING" id="1434701.SAMN05443634_102299"/>
<evidence type="ECO:0008006" key="5">
    <source>
        <dbReference type="Google" id="ProtNLM"/>
    </source>
</evidence>
<reference evidence="4" key="4">
    <citation type="journal article" date="2019" name="Int. J. Syst. Evol. Microbiol.">
        <title>The Global Catalogue of Microorganisms (GCM) 10K type strain sequencing project: providing services to taxonomists for standard genome sequencing and annotation.</title>
        <authorList>
            <consortium name="The Broad Institute Genomics Platform"/>
            <consortium name="The Broad Institute Genome Sequencing Center for Infectious Disease"/>
            <person name="Wu L."/>
            <person name="Ma J."/>
        </authorList>
    </citation>
    <scope>NUCLEOTIDE SEQUENCE [LARGE SCALE GENOMIC DNA]</scope>
    <source>
        <strain evidence="4">CGMCC 1.12707</strain>
    </source>
</reference>
<gene>
    <name evidence="1" type="ORF">GCM10010984_16050</name>
    <name evidence="2" type="ORF">SAMN05443634_102299</name>
</gene>
<sequence>MKNLLVIFIIPFIFSCSLTKSKNNLIDQIISAYELYEKTKTNGDVYVALGIESADIYVYSKNDSVIQTPIYSLFYLHDKDEYKNYPLKNFIQKIIDKELIIDEEKFHTIAMINSFSIDNTLIKEYDKIGFEKFKNKYSFLDKHVNAIFLNHLKMKIKD</sequence>
<dbReference type="RefSeq" id="WP_143147223.1">
    <property type="nucleotide sequence ID" value="NZ_BMFL01000010.1"/>
</dbReference>
<evidence type="ECO:0000313" key="1">
    <source>
        <dbReference type="EMBL" id="GGE99258.1"/>
    </source>
</evidence>
<dbReference type="EMBL" id="BMFL01000010">
    <property type="protein sequence ID" value="GGE99258.1"/>
    <property type="molecule type" value="Genomic_DNA"/>
</dbReference>
<evidence type="ECO:0000313" key="3">
    <source>
        <dbReference type="Proteomes" id="UP000184120"/>
    </source>
</evidence>
<protein>
    <recommendedName>
        <fullName evidence="5">Lipoprotein</fullName>
    </recommendedName>
</protein>